<evidence type="ECO:0000313" key="3">
    <source>
        <dbReference type="Proteomes" id="UP000026960"/>
    </source>
</evidence>
<sequence length="112" mass="11359">MGRGGGKKEEVAGLREIVMGSGGTVLGGGTGKWRGAGAMGDEGEWWHRRWWWGYLAVDGSRRKERGQKGGGGGGQGSLASAIDAFRPAGESGGGGDAGGGGARAQGRGAKWW</sequence>
<dbReference type="Gramene" id="OBART04G11630.1">
    <property type="protein sequence ID" value="OBART04G11630.1"/>
    <property type="gene ID" value="OBART04G11630"/>
</dbReference>
<name>A0A0D3FVJ3_9ORYZ</name>
<reference evidence="2" key="1">
    <citation type="journal article" date="2009" name="Rice">
        <title>De Novo Next Generation Sequencing of Plant Genomes.</title>
        <authorList>
            <person name="Rounsley S."/>
            <person name="Marri P.R."/>
            <person name="Yu Y."/>
            <person name="He R."/>
            <person name="Sisneros N."/>
            <person name="Goicoechea J.L."/>
            <person name="Lee S.J."/>
            <person name="Angelova A."/>
            <person name="Kudrna D."/>
            <person name="Luo M."/>
            <person name="Affourtit J."/>
            <person name="Desany B."/>
            <person name="Knight J."/>
            <person name="Niazi F."/>
            <person name="Egholm M."/>
            <person name="Wing R.A."/>
        </authorList>
    </citation>
    <scope>NUCLEOTIDE SEQUENCE [LARGE SCALE GENOMIC DNA]</scope>
    <source>
        <strain evidence="2">cv. IRGC 105608</strain>
    </source>
</reference>
<organism evidence="2">
    <name type="scientific">Oryza barthii</name>
    <dbReference type="NCBI Taxonomy" id="65489"/>
    <lineage>
        <taxon>Eukaryota</taxon>
        <taxon>Viridiplantae</taxon>
        <taxon>Streptophyta</taxon>
        <taxon>Embryophyta</taxon>
        <taxon>Tracheophyta</taxon>
        <taxon>Spermatophyta</taxon>
        <taxon>Magnoliopsida</taxon>
        <taxon>Liliopsida</taxon>
        <taxon>Poales</taxon>
        <taxon>Poaceae</taxon>
        <taxon>BOP clade</taxon>
        <taxon>Oryzoideae</taxon>
        <taxon>Oryzeae</taxon>
        <taxon>Oryzinae</taxon>
        <taxon>Oryza</taxon>
    </lineage>
</organism>
<reference evidence="2" key="2">
    <citation type="submission" date="2015-03" db="UniProtKB">
        <authorList>
            <consortium name="EnsemblPlants"/>
        </authorList>
    </citation>
    <scope>IDENTIFICATION</scope>
</reference>
<dbReference type="EnsemblPlants" id="OBART04G11630.1">
    <property type="protein sequence ID" value="OBART04G11630.1"/>
    <property type="gene ID" value="OBART04G11630"/>
</dbReference>
<feature type="region of interest" description="Disordered" evidence="1">
    <location>
        <begin position="62"/>
        <end position="112"/>
    </location>
</feature>
<accession>A0A0D3FVJ3</accession>
<keyword evidence="3" id="KW-1185">Reference proteome</keyword>
<dbReference type="Proteomes" id="UP000026960">
    <property type="component" value="Chromosome 4"/>
</dbReference>
<dbReference type="PaxDb" id="65489-OBART04G11630.1"/>
<evidence type="ECO:0008006" key="4">
    <source>
        <dbReference type="Google" id="ProtNLM"/>
    </source>
</evidence>
<proteinExistence type="predicted"/>
<dbReference type="HOGENOM" id="CLU_2149937_0_0_1"/>
<protein>
    <recommendedName>
        <fullName evidence="4">DUF834 domain-containing protein</fullName>
    </recommendedName>
</protein>
<dbReference type="AlphaFoldDB" id="A0A0D3FVJ3"/>
<evidence type="ECO:0000256" key="1">
    <source>
        <dbReference type="SAM" id="MobiDB-lite"/>
    </source>
</evidence>
<feature type="compositionally biased region" description="Gly residues" evidence="1">
    <location>
        <begin position="90"/>
        <end position="103"/>
    </location>
</feature>
<evidence type="ECO:0000313" key="2">
    <source>
        <dbReference type="EnsemblPlants" id="OBART04G11630.1"/>
    </source>
</evidence>